<dbReference type="VEuPathDB" id="FungiDB:MAPG_10766"/>
<evidence type="ECO:0000313" key="2">
    <source>
        <dbReference type="EMBL" id="KLU91817.1"/>
    </source>
</evidence>
<reference evidence="2" key="3">
    <citation type="submission" date="2011-03" db="EMBL/GenBank/DDBJ databases">
        <title>Annotation of Magnaporthe poae ATCC 64411.</title>
        <authorList>
            <person name="Ma L.-J."/>
            <person name="Dead R."/>
            <person name="Young S.K."/>
            <person name="Zeng Q."/>
            <person name="Gargeya S."/>
            <person name="Fitzgerald M."/>
            <person name="Haas B."/>
            <person name="Abouelleil A."/>
            <person name="Alvarado L."/>
            <person name="Arachchi H.M."/>
            <person name="Berlin A."/>
            <person name="Brown A."/>
            <person name="Chapman S.B."/>
            <person name="Chen Z."/>
            <person name="Dunbar C."/>
            <person name="Freedman E."/>
            <person name="Gearin G."/>
            <person name="Gellesch M."/>
            <person name="Goldberg J."/>
            <person name="Griggs A."/>
            <person name="Gujja S."/>
            <person name="Heiman D."/>
            <person name="Howarth C."/>
            <person name="Larson L."/>
            <person name="Lui A."/>
            <person name="MacDonald P.J.P."/>
            <person name="Mehta T."/>
            <person name="Montmayeur A."/>
            <person name="Murphy C."/>
            <person name="Neiman D."/>
            <person name="Pearson M."/>
            <person name="Priest M."/>
            <person name="Roberts A."/>
            <person name="Saif S."/>
            <person name="Shea T."/>
            <person name="Shenoy N."/>
            <person name="Sisk P."/>
            <person name="Stolte C."/>
            <person name="Sykes S."/>
            <person name="Yandava C."/>
            <person name="Wortman J."/>
            <person name="Nusbaum C."/>
            <person name="Birren B."/>
        </authorList>
    </citation>
    <scope>NUCLEOTIDE SEQUENCE</scope>
    <source>
        <strain evidence="2">ATCC 64411</strain>
    </source>
</reference>
<organism evidence="3 4">
    <name type="scientific">Magnaporthiopsis poae (strain ATCC 64411 / 73-15)</name>
    <name type="common">Kentucky bluegrass fungus</name>
    <name type="synonym">Magnaporthe poae</name>
    <dbReference type="NCBI Taxonomy" id="644358"/>
    <lineage>
        <taxon>Eukaryota</taxon>
        <taxon>Fungi</taxon>
        <taxon>Dikarya</taxon>
        <taxon>Ascomycota</taxon>
        <taxon>Pezizomycotina</taxon>
        <taxon>Sordariomycetes</taxon>
        <taxon>Sordariomycetidae</taxon>
        <taxon>Magnaporthales</taxon>
        <taxon>Magnaporthaceae</taxon>
        <taxon>Magnaporthiopsis</taxon>
    </lineage>
</organism>
<accession>A0A0C4EDG7</accession>
<dbReference type="EMBL" id="GL876978">
    <property type="protein sequence ID" value="KLU91817.1"/>
    <property type="molecule type" value="Genomic_DNA"/>
</dbReference>
<feature type="region of interest" description="Disordered" evidence="1">
    <location>
        <begin position="52"/>
        <end position="76"/>
    </location>
</feature>
<evidence type="ECO:0000256" key="1">
    <source>
        <dbReference type="SAM" id="MobiDB-lite"/>
    </source>
</evidence>
<dbReference type="Proteomes" id="UP000011715">
    <property type="component" value="Unassembled WGS sequence"/>
</dbReference>
<reference evidence="4" key="2">
    <citation type="submission" date="2010-05" db="EMBL/GenBank/DDBJ databases">
        <title>The genome sequence of Magnaporthe poae strain ATCC 64411.</title>
        <authorList>
            <person name="Ma L.-J."/>
            <person name="Dead R."/>
            <person name="Young S."/>
            <person name="Zeng Q."/>
            <person name="Koehrsen M."/>
            <person name="Alvarado L."/>
            <person name="Berlin A."/>
            <person name="Chapman S.B."/>
            <person name="Chen Z."/>
            <person name="Freedman E."/>
            <person name="Gellesch M."/>
            <person name="Goldberg J."/>
            <person name="Griggs A."/>
            <person name="Gujja S."/>
            <person name="Heilman E.R."/>
            <person name="Heiman D."/>
            <person name="Hepburn T."/>
            <person name="Howarth C."/>
            <person name="Jen D."/>
            <person name="Larson L."/>
            <person name="Mehta T."/>
            <person name="Neiman D."/>
            <person name="Pearson M."/>
            <person name="Roberts A."/>
            <person name="Saif S."/>
            <person name="Shea T."/>
            <person name="Shenoy N."/>
            <person name="Sisk P."/>
            <person name="Stolte C."/>
            <person name="Sykes S."/>
            <person name="Walk T."/>
            <person name="White J."/>
            <person name="Yandava C."/>
            <person name="Haas B."/>
            <person name="Nusbaum C."/>
            <person name="Birren B."/>
        </authorList>
    </citation>
    <scope>NUCLEOTIDE SEQUENCE [LARGE SCALE GENOMIC DNA]</scope>
    <source>
        <strain evidence="4">ATCC 64411 / 73-15</strain>
    </source>
</reference>
<proteinExistence type="predicted"/>
<reference evidence="2" key="1">
    <citation type="submission" date="2010-05" db="EMBL/GenBank/DDBJ databases">
        <title>The Genome Sequence of Magnaporthe poae strain ATCC 64411.</title>
        <authorList>
            <consortium name="The Broad Institute Genome Sequencing Platform"/>
            <consortium name="Broad Institute Genome Sequencing Center for Infectious Disease"/>
            <person name="Ma L.-J."/>
            <person name="Dead R."/>
            <person name="Young S."/>
            <person name="Zeng Q."/>
            <person name="Koehrsen M."/>
            <person name="Alvarado L."/>
            <person name="Berlin A."/>
            <person name="Chapman S.B."/>
            <person name="Chen Z."/>
            <person name="Freedman E."/>
            <person name="Gellesch M."/>
            <person name="Goldberg J."/>
            <person name="Griggs A."/>
            <person name="Gujja S."/>
            <person name="Heilman E.R."/>
            <person name="Heiman D."/>
            <person name="Hepburn T."/>
            <person name="Howarth C."/>
            <person name="Jen D."/>
            <person name="Larson L."/>
            <person name="Mehta T."/>
            <person name="Neiman D."/>
            <person name="Pearson M."/>
            <person name="Roberts A."/>
            <person name="Saif S."/>
            <person name="Shea T."/>
            <person name="Shenoy N."/>
            <person name="Sisk P."/>
            <person name="Stolte C."/>
            <person name="Sykes S."/>
            <person name="Walk T."/>
            <person name="White J."/>
            <person name="Yandava C."/>
            <person name="Haas B."/>
            <person name="Nusbaum C."/>
            <person name="Birren B."/>
        </authorList>
    </citation>
    <scope>NUCLEOTIDE SEQUENCE</scope>
    <source>
        <strain evidence="2">ATCC 64411</strain>
    </source>
</reference>
<dbReference type="EMBL" id="ADBL01002662">
    <property type="status" value="NOT_ANNOTATED_CDS"/>
    <property type="molecule type" value="Genomic_DNA"/>
</dbReference>
<sequence>MARGTAECVKNMIGAVTSDSIDETCGLLYEAMCLPIIKSFFEPILPYDTQSAASQLTPGTTSQVDSSTTSKKALEE</sequence>
<evidence type="ECO:0000313" key="3">
    <source>
        <dbReference type="EnsemblFungi" id="MAPG_10766T0"/>
    </source>
</evidence>
<dbReference type="AlphaFoldDB" id="A0A0C4EDG7"/>
<name>A0A0C4EDG7_MAGP6</name>
<protein>
    <submittedName>
        <fullName evidence="2 3">Uncharacterized protein</fullName>
    </submittedName>
</protein>
<reference evidence="3" key="4">
    <citation type="journal article" date="2015" name="G3 (Bethesda)">
        <title>Genome sequences of three phytopathogenic species of the Magnaporthaceae family of fungi.</title>
        <authorList>
            <person name="Okagaki L.H."/>
            <person name="Nunes C.C."/>
            <person name="Sailsbery J."/>
            <person name="Clay B."/>
            <person name="Brown D."/>
            <person name="John T."/>
            <person name="Oh Y."/>
            <person name="Young N."/>
            <person name="Fitzgerald M."/>
            <person name="Haas B.J."/>
            <person name="Zeng Q."/>
            <person name="Young S."/>
            <person name="Adiconis X."/>
            <person name="Fan L."/>
            <person name="Levin J.Z."/>
            <person name="Mitchell T.K."/>
            <person name="Okubara P.A."/>
            <person name="Farman M.L."/>
            <person name="Kohn L.M."/>
            <person name="Birren B."/>
            <person name="Ma L.-J."/>
            <person name="Dean R.A."/>
        </authorList>
    </citation>
    <scope>NUCLEOTIDE SEQUENCE</scope>
    <source>
        <strain evidence="3">ATCC 64411 / 73-15</strain>
    </source>
</reference>
<gene>
    <name evidence="2" type="ORF">MAPG_10766</name>
</gene>
<evidence type="ECO:0000313" key="4">
    <source>
        <dbReference type="Proteomes" id="UP000011715"/>
    </source>
</evidence>
<keyword evidence="4" id="KW-1185">Reference proteome</keyword>
<reference evidence="3" key="5">
    <citation type="submission" date="2015-06" db="UniProtKB">
        <authorList>
            <consortium name="EnsemblFungi"/>
        </authorList>
    </citation>
    <scope>IDENTIFICATION</scope>
    <source>
        <strain evidence="3">ATCC 64411</strain>
    </source>
</reference>
<dbReference type="EnsemblFungi" id="MAPG_10766T0">
    <property type="protein sequence ID" value="MAPG_10766T0"/>
    <property type="gene ID" value="MAPG_10766"/>
</dbReference>